<proteinExistence type="predicted"/>
<dbReference type="AlphaFoldDB" id="A0A7Z9BU74"/>
<sequence>MKTKWEIYQELELIPDTVSSPGDEKRISRFYRSQIWRSLVNHCTTNLSNKQIFNHLNTCFEIDLCDPNITQKNNFFKTIWLILNQPIQPSHFLNQSKPYIWKSHNFLGNTQWHIYDPKSGYTYDLDSEEDVLVWLEKRNYH</sequence>
<dbReference type="EMBL" id="CZCS02000197">
    <property type="protein sequence ID" value="VXD21463.1"/>
    <property type="molecule type" value="Genomic_DNA"/>
</dbReference>
<protein>
    <submittedName>
        <fullName evidence="1">Uncharacterized protein</fullName>
    </submittedName>
</protein>
<organism evidence="1 2">
    <name type="scientific">Planktothrix paucivesiculata PCC 9631</name>
    <dbReference type="NCBI Taxonomy" id="671071"/>
    <lineage>
        <taxon>Bacteria</taxon>
        <taxon>Bacillati</taxon>
        <taxon>Cyanobacteriota</taxon>
        <taxon>Cyanophyceae</taxon>
        <taxon>Oscillatoriophycideae</taxon>
        <taxon>Oscillatoriales</taxon>
        <taxon>Microcoleaceae</taxon>
        <taxon>Planktothrix</taxon>
    </lineage>
</organism>
<name>A0A7Z9BU74_9CYAN</name>
<accession>A0A7Z9BU74</accession>
<dbReference type="OrthoDB" id="573505at2"/>
<dbReference type="Proteomes" id="UP000182190">
    <property type="component" value="Unassembled WGS sequence"/>
</dbReference>
<gene>
    <name evidence="1" type="ORF">PL9631_560098</name>
</gene>
<reference evidence="1" key="1">
    <citation type="submission" date="2019-10" db="EMBL/GenBank/DDBJ databases">
        <authorList>
            <consortium name="Genoscope - CEA"/>
            <person name="William W."/>
        </authorList>
    </citation>
    <scope>NUCLEOTIDE SEQUENCE [LARGE SCALE GENOMIC DNA]</scope>
    <source>
        <strain evidence="1">BBR_PRJEB10994</strain>
    </source>
</reference>
<dbReference type="RefSeq" id="WP_083619624.1">
    <property type="nucleotide sequence ID" value="NZ_LR735009.1"/>
</dbReference>
<keyword evidence="2" id="KW-1185">Reference proteome</keyword>
<comment type="caution">
    <text evidence="1">The sequence shown here is derived from an EMBL/GenBank/DDBJ whole genome shotgun (WGS) entry which is preliminary data.</text>
</comment>
<evidence type="ECO:0000313" key="1">
    <source>
        <dbReference type="EMBL" id="VXD21463.1"/>
    </source>
</evidence>
<evidence type="ECO:0000313" key="2">
    <source>
        <dbReference type="Proteomes" id="UP000182190"/>
    </source>
</evidence>